<accession>A0ABD0J619</accession>
<evidence type="ECO:0000313" key="5">
    <source>
        <dbReference type="Proteomes" id="UP001519460"/>
    </source>
</evidence>
<evidence type="ECO:0000256" key="3">
    <source>
        <dbReference type="SAM" id="MobiDB-lite"/>
    </source>
</evidence>
<organism evidence="4 5">
    <name type="scientific">Batillaria attramentaria</name>
    <dbReference type="NCBI Taxonomy" id="370345"/>
    <lineage>
        <taxon>Eukaryota</taxon>
        <taxon>Metazoa</taxon>
        <taxon>Spiralia</taxon>
        <taxon>Lophotrochozoa</taxon>
        <taxon>Mollusca</taxon>
        <taxon>Gastropoda</taxon>
        <taxon>Caenogastropoda</taxon>
        <taxon>Sorbeoconcha</taxon>
        <taxon>Cerithioidea</taxon>
        <taxon>Batillariidae</taxon>
        <taxon>Batillaria</taxon>
    </lineage>
</organism>
<dbReference type="Proteomes" id="UP001519460">
    <property type="component" value="Unassembled WGS sequence"/>
</dbReference>
<keyword evidence="5" id="KW-1185">Reference proteome</keyword>
<dbReference type="PANTHER" id="PTHR15437:SF6">
    <property type="entry name" value="TRANSCRIPTION TERMINATION FACTOR, MITOCHONDRIAL"/>
    <property type="match status" value="1"/>
</dbReference>
<protein>
    <recommendedName>
        <fullName evidence="6">Mitochondrial transcription termination factor</fullName>
    </recommendedName>
</protein>
<dbReference type="EMBL" id="JACVVK020000636">
    <property type="protein sequence ID" value="KAK7461546.1"/>
    <property type="molecule type" value="Genomic_DNA"/>
</dbReference>
<comment type="caution">
    <text evidence="4">The sequence shown here is derived from an EMBL/GenBank/DDBJ whole genome shotgun (WGS) entry which is preliminary data.</text>
</comment>
<evidence type="ECO:0000256" key="2">
    <source>
        <dbReference type="ARBA" id="ARBA00022946"/>
    </source>
</evidence>
<keyword evidence="2" id="KW-0809">Transit peptide</keyword>
<dbReference type="Gene3D" id="1.25.70.10">
    <property type="entry name" value="Transcription termination factor 3, mitochondrial"/>
    <property type="match status" value="2"/>
</dbReference>
<comment type="similarity">
    <text evidence="1">Belongs to the mTERF family.</text>
</comment>
<dbReference type="AlphaFoldDB" id="A0ABD0J619"/>
<feature type="region of interest" description="Disordered" evidence="3">
    <location>
        <begin position="41"/>
        <end position="68"/>
    </location>
</feature>
<evidence type="ECO:0000313" key="4">
    <source>
        <dbReference type="EMBL" id="KAK7461546.1"/>
    </source>
</evidence>
<evidence type="ECO:0000256" key="1">
    <source>
        <dbReference type="ARBA" id="ARBA00007692"/>
    </source>
</evidence>
<proteinExistence type="inferred from homology"/>
<sequence length="455" mass="51522">MACKGYGILNKMASDLSGFRTLLVPYFTRRTTNLFSARSNACGEDASSSRGKHSPPVASQSHLRSLRGPTEALVSKRDGVQLKFLQTTAYSTTTKGKRLPLKYQNEEDIDQILADGMDVMQEFADLLQCPLEHIQQMVRRDTRLVTHFSKQEVLAKMKLLLDHGFDADEITKRYQLFSRSIDFLRSRLRKLGAVKRYRYHLSLLLLSNAEFEHRLETYRKEVAVMGDHPSQISFVAYLLGSSETEVTSLVSRGCHHLLSMRPSRLLEVVNVLSNFSVSTDEIRNKCHMLKCVPDVARTRLQLVHDNGVYDPEKLESILLSSDSQFMSSVTRWCRDAEALGGLSSKREMLMKRLQCSEGDLEDMLLRAPALKPLSPSKLADSLHVLLDIIGLSPTSIVQNPTLLFFSTARLLSRWEILQHKGLTDFELIRALILPETKFVSKFGTADVEKERTSQL</sequence>
<dbReference type="InterPro" id="IPR038538">
    <property type="entry name" value="MTERF_sf"/>
</dbReference>
<evidence type="ECO:0008006" key="6">
    <source>
        <dbReference type="Google" id="ProtNLM"/>
    </source>
</evidence>
<reference evidence="4 5" key="1">
    <citation type="journal article" date="2023" name="Sci. Data">
        <title>Genome assembly of the Korean intertidal mud-creeper Batillaria attramentaria.</title>
        <authorList>
            <person name="Patra A.K."/>
            <person name="Ho P.T."/>
            <person name="Jun S."/>
            <person name="Lee S.J."/>
            <person name="Kim Y."/>
            <person name="Won Y.J."/>
        </authorList>
    </citation>
    <scope>NUCLEOTIDE SEQUENCE [LARGE SCALE GENOMIC DNA]</scope>
    <source>
        <strain evidence="4">Wonlab-2016</strain>
    </source>
</reference>
<gene>
    <name evidence="4" type="ORF">BaRGS_00038692</name>
</gene>
<dbReference type="InterPro" id="IPR003690">
    <property type="entry name" value="MTERF"/>
</dbReference>
<dbReference type="PANTHER" id="PTHR15437">
    <property type="entry name" value="TRANSCRIPTION TERMINATION FACTOR, MITOCHONDRIAL"/>
    <property type="match status" value="1"/>
</dbReference>
<name>A0ABD0J619_9CAEN</name>